<dbReference type="NCBIfam" id="TIGR00231">
    <property type="entry name" value="small_GTP"/>
    <property type="match status" value="1"/>
</dbReference>
<gene>
    <name evidence="2" type="ORF">AB6A40_001866</name>
</gene>
<keyword evidence="3" id="KW-1185">Reference proteome</keyword>
<dbReference type="AlphaFoldDB" id="A0ABD6EF55"/>
<dbReference type="SUPFAM" id="SSF52540">
    <property type="entry name" value="P-loop containing nucleoside triphosphate hydrolases"/>
    <property type="match status" value="1"/>
</dbReference>
<dbReference type="EMBL" id="JBGFUD010000744">
    <property type="protein sequence ID" value="MFH4975157.1"/>
    <property type="molecule type" value="Genomic_DNA"/>
</dbReference>
<evidence type="ECO:0000259" key="1">
    <source>
        <dbReference type="PROSITE" id="PS51722"/>
    </source>
</evidence>
<dbReference type="PRINTS" id="PR00315">
    <property type="entry name" value="ELONGATNFCT"/>
</dbReference>
<name>A0ABD6EF55_9BILA</name>
<dbReference type="SUPFAM" id="SSF50447">
    <property type="entry name" value="Translation proteins"/>
    <property type="match status" value="1"/>
</dbReference>
<dbReference type="InterPro" id="IPR000795">
    <property type="entry name" value="T_Tr_GTP-bd_dom"/>
</dbReference>
<dbReference type="InterPro" id="IPR009000">
    <property type="entry name" value="Transl_B-barrel_sf"/>
</dbReference>
<evidence type="ECO:0000313" key="3">
    <source>
        <dbReference type="Proteomes" id="UP001608902"/>
    </source>
</evidence>
<evidence type="ECO:0000313" key="2">
    <source>
        <dbReference type="EMBL" id="MFH4975157.1"/>
    </source>
</evidence>
<dbReference type="Pfam" id="PF21131">
    <property type="entry name" value="eEFSec_4th"/>
    <property type="match status" value="1"/>
</dbReference>
<dbReference type="Gene3D" id="3.40.50.300">
    <property type="entry name" value="P-loop containing nucleotide triphosphate hydrolases"/>
    <property type="match status" value="1"/>
</dbReference>
<accession>A0ABD6EF55</accession>
<sequence length="499" mass="55389">MFMFSEQLNSMNIGILGHVDCGKTTLAIALSSLGSTAAFDKHAKTSNLRANTIDLGFSMMKIAEKEIALIDCPGHASLIRSVLAAASVFDMAIIVIDASKGVELQTAEHLLLVSLICPEHFMIVLNKIDLVEPKQIKEVEKRVRKTLKQLKLNENAPVVAISLLDLSKKNAESLFEAIRMNLFEPVRRSSNQFVMNIDHCFPLKGKGIVMTGTAVDGCCSIGNEVEFPALNVKAKVKGIQRWKEDISCVNMGERAALLFRDLPPCFANVDRTVVCRPPGVLCTANYLLVSLKPISFFKTVLRDRCKLSISVGFELCTATSNFLKYDGNDEYEQLLEMTEAADRALLLLEKPIHTRPGTFCLASKLDHQGKGCRFAFHGEILQILPNALELKRYHKKERMGKVERAESEHSLICTSLFKKETNIKTFIGMTVVLSNGQLGTIESPFGKAGKVRLRLHEGLKRDPSCPLNDQTNSLEVHLYMKKYLNSESIVSFIPPDACD</sequence>
<organism evidence="2 3">
    <name type="scientific">Gnathostoma spinigerum</name>
    <dbReference type="NCBI Taxonomy" id="75299"/>
    <lineage>
        <taxon>Eukaryota</taxon>
        <taxon>Metazoa</taxon>
        <taxon>Ecdysozoa</taxon>
        <taxon>Nematoda</taxon>
        <taxon>Chromadorea</taxon>
        <taxon>Rhabditida</taxon>
        <taxon>Spirurina</taxon>
        <taxon>Gnathostomatomorpha</taxon>
        <taxon>Gnathostomatoidea</taxon>
        <taxon>Gnathostomatidae</taxon>
        <taxon>Gnathostoma</taxon>
    </lineage>
</organism>
<feature type="domain" description="Tr-type G" evidence="1">
    <location>
        <begin position="8"/>
        <end position="186"/>
    </location>
</feature>
<dbReference type="Gene3D" id="2.40.30.10">
    <property type="entry name" value="Translation factors"/>
    <property type="match status" value="2"/>
</dbReference>
<proteinExistence type="predicted"/>
<dbReference type="InterPro" id="IPR050055">
    <property type="entry name" value="EF-Tu_GTPase"/>
</dbReference>
<dbReference type="Proteomes" id="UP001608902">
    <property type="component" value="Unassembled WGS sequence"/>
</dbReference>
<dbReference type="InterPro" id="IPR005225">
    <property type="entry name" value="Small_GTP-bd"/>
</dbReference>
<dbReference type="PANTHER" id="PTHR43721:SF11">
    <property type="entry name" value="SELENOCYSTEINE-SPECIFIC ELONGATION FACTOR"/>
    <property type="match status" value="1"/>
</dbReference>
<dbReference type="InterPro" id="IPR049394">
    <property type="entry name" value="eEFSec_C"/>
</dbReference>
<dbReference type="PROSITE" id="PS51722">
    <property type="entry name" value="G_TR_2"/>
    <property type="match status" value="1"/>
</dbReference>
<dbReference type="InterPro" id="IPR027417">
    <property type="entry name" value="P-loop_NTPase"/>
</dbReference>
<dbReference type="PANTHER" id="PTHR43721">
    <property type="entry name" value="ELONGATION FACTOR TU-RELATED"/>
    <property type="match status" value="1"/>
</dbReference>
<reference evidence="2 3" key="1">
    <citation type="submission" date="2024-08" db="EMBL/GenBank/DDBJ databases">
        <title>Gnathostoma spinigerum genome.</title>
        <authorList>
            <person name="Gonzalez-Bertolin B."/>
            <person name="Monzon S."/>
            <person name="Zaballos A."/>
            <person name="Jimenez P."/>
            <person name="Dekumyoy P."/>
            <person name="Varona S."/>
            <person name="Cuesta I."/>
            <person name="Sumanam S."/>
            <person name="Adisakwattana P."/>
            <person name="Gasser R.B."/>
            <person name="Hernandez-Gonzalez A."/>
            <person name="Young N.D."/>
            <person name="Perteguer M.J."/>
        </authorList>
    </citation>
    <scope>NUCLEOTIDE SEQUENCE [LARGE SCALE GENOMIC DNA]</scope>
    <source>
        <strain evidence="2">AL3</strain>
        <tissue evidence="2">Liver</tissue>
    </source>
</reference>
<dbReference type="Pfam" id="PF00009">
    <property type="entry name" value="GTP_EFTU"/>
    <property type="match status" value="1"/>
</dbReference>
<comment type="caution">
    <text evidence="2">The sequence shown here is derived from an EMBL/GenBank/DDBJ whole genome shotgun (WGS) entry which is preliminary data.</text>
</comment>
<protein>
    <recommendedName>
        <fullName evidence="1">Tr-type G domain-containing protein</fullName>
    </recommendedName>
</protein>